<evidence type="ECO:0000259" key="2">
    <source>
        <dbReference type="Pfam" id="PF08242"/>
    </source>
</evidence>
<dbReference type="Pfam" id="PF00535">
    <property type="entry name" value="Glycos_transf_2"/>
    <property type="match status" value="2"/>
</dbReference>
<dbReference type="KEGG" id="pyt:PKF023_03240"/>
<sequence>MKNTLKNLGYRFDDERAIWRHPEYRGISYNDGDEIETRIGGIIASSEDISVLSTELRGKVTDWASLYHLSSVRSNILRPYQKIFKGDVLEIGAGCGAITRYLGEQGANILALEGSPRRASIARSRTRDLENVTVLSERFDQFKTDQTFDVITLIGVLEYANLFTPGDEPALNMLKRVRQLLKPTGQLIIAIENQLGLKYFAGAPEDHLGTPMYGVEGRYQKDQPQTFGKKVLEEMLVKSELSHSQFMAPFPDYKLPTSIVTESGFKSPNFDAAAFAWQSVKKDHQLPPCTHFSLELAWADVVKNGLGLDMANSFLILASPAAAGVPSTDILAYHYSAERLASYCKETLFISKDHDVDVVHFPLKTNFNKISDLDGPVNFLFPESQKYSLGKTLSWEFIQIVSRDGWTFEEVGKYFKRYVRILEGLISKDGGLAELKSCQDLVPAKYFDGIPQNIVITPEGAPIFFDTEWVLKTDIELGRVLLRAILNLLPLVSRYGKNISYDELTHRQFIEQVFSSVGINVSDDDINYYIQQESEVQNQIYGRPLEKPMEWGLGNHLNFLNTYLYSRKKDQEVVQNVHTISQLNDAIRMYENSKSWILTRPLRKSVKLAKKISSFIKNLPNTIRNKLHLENGVQAQVKSWLKILRDEGFVEFLKAIKKFIRRIGTEKQSAFSIWLDQYSALFNSAEENLNSKSKDFERTPLISIVMPVYKTNHQWLKEAIESVIQQSYPHWELCIADDASQDGKLREILESYAAKDARIKVYFSNINEHISAASNHALTLATGEWVGLLDHDDLLDKNALLWIVGSINENPNASLIYSDEAKIDEVGNKFAPYFKPDWNRDLFYSQNYICHFGAYKTSILKDVGGFRLGFEGAQDYDLALRFIEKISDGDIVHVPRLLYYWRAHQLSTAQSGSAKNYAKDAGKRALQEHLDRIGIRANVNSTIDGYRVSYALPKNLPLVSLIIPTRNSKALVEQCIESIIKKTKYQNYEIILVDNGSDENESLNYFKTAEIEYGIRVIKYDGEFNYSAINNYAASEAKGELLCLVNNDIEVISPEWLGEMVSLAIQPRVGAVGAKLLYSDSSLQHGGVVLGVGGVAGHSHKYLSDGGAGYFNRANLISSYSAVTAACLLVRKELFLMVGGLNESNLKIAFNDVDFCLKLQEAGYANVWTPYAKLFHHESATRGPEDSPEKVNRFNSEVEYMKKRWDSILGKDPAYNPNLTLEREDFSLAFPPRM</sequence>
<dbReference type="InterPro" id="IPR001173">
    <property type="entry name" value="Glyco_trans_2-like"/>
</dbReference>
<dbReference type="Pfam" id="PF08242">
    <property type="entry name" value="Methyltransf_12"/>
    <property type="match status" value="1"/>
</dbReference>
<name>A0A9C7C965_9BURK</name>
<proteinExistence type="predicted"/>
<dbReference type="EMBL" id="AP026973">
    <property type="protein sequence ID" value="BDT76521.1"/>
    <property type="molecule type" value="Genomic_DNA"/>
</dbReference>
<evidence type="ECO:0000313" key="3">
    <source>
        <dbReference type="EMBL" id="BDT76521.1"/>
    </source>
</evidence>
<dbReference type="RefSeq" id="WP_281742889.1">
    <property type="nucleotide sequence ID" value="NZ_AP026973.1"/>
</dbReference>
<evidence type="ECO:0008006" key="4">
    <source>
        <dbReference type="Google" id="ProtNLM"/>
    </source>
</evidence>
<dbReference type="Proteomes" id="UP001211097">
    <property type="component" value="Chromosome"/>
</dbReference>
<feature type="domain" description="Methyltransferase type 12" evidence="2">
    <location>
        <begin position="89"/>
        <end position="187"/>
    </location>
</feature>
<feature type="domain" description="Glycosyltransferase 2-like" evidence="1">
    <location>
        <begin position="703"/>
        <end position="862"/>
    </location>
</feature>
<dbReference type="PANTHER" id="PTHR43179">
    <property type="entry name" value="RHAMNOSYLTRANSFERASE WBBL"/>
    <property type="match status" value="1"/>
</dbReference>
<reference evidence="3" key="1">
    <citation type="submission" date="2022-11" db="EMBL/GenBank/DDBJ databases">
        <title>Complete Genome Sequences of three Polynucleobacter sp. Subcluster PnecC Strains KF022, KF023, and KF032 Isolated from a Shallow Eutrophic Lake in Japan.</title>
        <authorList>
            <person name="Ogata Y."/>
            <person name="Watanabe K."/>
            <person name="Takemine S."/>
            <person name="Shindo C."/>
            <person name="Kurokawa R."/>
            <person name="Suda W."/>
        </authorList>
    </citation>
    <scope>NUCLEOTIDE SEQUENCE</scope>
    <source>
        <strain evidence="3">KF023</strain>
    </source>
</reference>
<dbReference type="AlphaFoldDB" id="A0A9C7C965"/>
<dbReference type="InterPro" id="IPR029044">
    <property type="entry name" value="Nucleotide-diphossugar_trans"/>
</dbReference>
<gene>
    <name evidence="3" type="ORF">PKF023_03240</name>
</gene>
<dbReference type="CDD" id="cd04184">
    <property type="entry name" value="GT2_RfbC_Mx_like"/>
    <property type="match status" value="1"/>
</dbReference>
<protein>
    <recommendedName>
        <fullName evidence="4">Glycosyltransferase, GT2 family</fullName>
    </recommendedName>
</protein>
<feature type="domain" description="Glycosyltransferase 2-like" evidence="1">
    <location>
        <begin position="960"/>
        <end position="1079"/>
    </location>
</feature>
<organism evidence="3">
    <name type="scientific">Polynucleobacter yangtzensis</name>
    <dbReference type="NCBI Taxonomy" id="1743159"/>
    <lineage>
        <taxon>Bacteria</taxon>
        <taxon>Pseudomonadati</taxon>
        <taxon>Pseudomonadota</taxon>
        <taxon>Betaproteobacteria</taxon>
        <taxon>Burkholderiales</taxon>
        <taxon>Burkholderiaceae</taxon>
        <taxon>Polynucleobacter</taxon>
    </lineage>
</organism>
<dbReference type="SUPFAM" id="SSF53335">
    <property type="entry name" value="S-adenosyl-L-methionine-dependent methyltransferases"/>
    <property type="match status" value="1"/>
</dbReference>
<evidence type="ECO:0000259" key="1">
    <source>
        <dbReference type="Pfam" id="PF00535"/>
    </source>
</evidence>
<dbReference type="Gene3D" id="3.40.50.150">
    <property type="entry name" value="Vaccinia Virus protein VP39"/>
    <property type="match status" value="1"/>
</dbReference>
<accession>A0A9C7C965</accession>
<dbReference type="InterPro" id="IPR029063">
    <property type="entry name" value="SAM-dependent_MTases_sf"/>
</dbReference>
<dbReference type="CDD" id="cd02440">
    <property type="entry name" value="AdoMet_MTases"/>
    <property type="match status" value="1"/>
</dbReference>
<dbReference type="CDD" id="cd04186">
    <property type="entry name" value="GT_2_like_c"/>
    <property type="match status" value="1"/>
</dbReference>
<dbReference type="SUPFAM" id="SSF53448">
    <property type="entry name" value="Nucleotide-diphospho-sugar transferases"/>
    <property type="match status" value="2"/>
</dbReference>
<dbReference type="GO" id="GO:0016757">
    <property type="term" value="F:glycosyltransferase activity"/>
    <property type="evidence" value="ECO:0007669"/>
    <property type="project" value="UniProtKB-KW"/>
</dbReference>
<dbReference type="Gene3D" id="3.90.550.10">
    <property type="entry name" value="Spore Coat Polysaccharide Biosynthesis Protein SpsA, Chain A"/>
    <property type="match status" value="2"/>
</dbReference>
<dbReference type="InterPro" id="IPR013217">
    <property type="entry name" value="Methyltransf_12"/>
</dbReference>
<dbReference type="PANTHER" id="PTHR43179:SF7">
    <property type="entry name" value="RHAMNOSYLTRANSFERASE WBBL"/>
    <property type="match status" value="1"/>
</dbReference>